<reference evidence="2" key="1">
    <citation type="submission" date="2020-06" db="EMBL/GenBank/DDBJ databases">
        <authorList>
            <consortium name="Plant Systems Biology data submission"/>
        </authorList>
    </citation>
    <scope>NUCLEOTIDE SEQUENCE</scope>
    <source>
        <strain evidence="2">D6</strain>
    </source>
</reference>
<keyword evidence="3" id="KW-1185">Reference proteome</keyword>
<gene>
    <name evidence="2" type="ORF">SEMRO_1050_G235561.1</name>
</gene>
<dbReference type="Proteomes" id="UP001153069">
    <property type="component" value="Unassembled WGS sequence"/>
</dbReference>
<accession>A0A9N8EE77</accession>
<dbReference type="EMBL" id="CAICTM010001048">
    <property type="protein sequence ID" value="CAB9519831.1"/>
    <property type="molecule type" value="Genomic_DNA"/>
</dbReference>
<protein>
    <submittedName>
        <fullName evidence="2">Uncharacterized protein</fullName>
    </submittedName>
</protein>
<feature type="region of interest" description="Disordered" evidence="1">
    <location>
        <begin position="1"/>
        <end position="47"/>
    </location>
</feature>
<feature type="compositionally biased region" description="Basic and acidic residues" evidence="1">
    <location>
        <begin position="11"/>
        <end position="27"/>
    </location>
</feature>
<feature type="compositionally biased region" description="Acidic residues" evidence="1">
    <location>
        <begin position="1"/>
        <end position="10"/>
    </location>
</feature>
<proteinExistence type="predicted"/>
<comment type="caution">
    <text evidence="2">The sequence shown here is derived from an EMBL/GenBank/DDBJ whole genome shotgun (WGS) entry which is preliminary data.</text>
</comment>
<name>A0A9N8EE77_9STRA</name>
<organism evidence="2 3">
    <name type="scientific">Seminavis robusta</name>
    <dbReference type="NCBI Taxonomy" id="568900"/>
    <lineage>
        <taxon>Eukaryota</taxon>
        <taxon>Sar</taxon>
        <taxon>Stramenopiles</taxon>
        <taxon>Ochrophyta</taxon>
        <taxon>Bacillariophyta</taxon>
        <taxon>Bacillariophyceae</taxon>
        <taxon>Bacillariophycidae</taxon>
        <taxon>Naviculales</taxon>
        <taxon>Naviculaceae</taxon>
        <taxon>Seminavis</taxon>
    </lineage>
</organism>
<evidence type="ECO:0000256" key="1">
    <source>
        <dbReference type="SAM" id="MobiDB-lite"/>
    </source>
</evidence>
<evidence type="ECO:0000313" key="2">
    <source>
        <dbReference type="EMBL" id="CAB9519831.1"/>
    </source>
</evidence>
<dbReference type="AlphaFoldDB" id="A0A9N8EE77"/>
<sequence length="113" mass="12921">MVDSDDESGPQDDHGANENDAEETKAEESEEGIPFGPDNPGPFFPEQITPRNFVTCIQEAIPMTPWTTYGNVIPPLIKSLVFDAESSSLARKYKVWHQNFFNMRRITRLIHRR</sequence>
<evidence type="ECO:0000313" key="3">
    <source>
        <dbReference type="Proteomes" id="UP001153069"/>
    </source>
</evidence>